<dbReference type="InterPro" id="IPR014445">
    <property type="entry name" value="Gln-dep_NAD_synthase"/>
</dbReference>
<evidence type="ECO:0000256" key="2">
    <source>
        <dbReference type="ARBA" id="ARBA00022598"/>
    </source>
</evidence>
<evidence type="ECO:0000256" key="4">
    <source>
        <dbReference type="ARBA" id="ARBA00022840"/>
    </source>
</evidence>
<dbReference type="GO" id="GO:0009435">
    <property type="term" value="P:NAD+ biosynthetic process"/>
    <property type="evidence" value="ECO:0007669"/>
    <property type="project" value="UniProtKB-UniPathway"/>
</dbReference>
<dbReference type="GO" id="GO:0003952">
    <property type="term" value="F:NAD+ synthase (glutamine-hydrolyzing) activity"/>
    <property type="evidence" value="ECO:0007669"/>
    <property type="project" value="UniProtKB-EC"/>
</dbReference>
<proteinExistence type="predicted"/>
<dbReference type="InterPro" id="IPR036526">
    <property type="entry name" value="C-N_Hydrolase_sf"/>
</dbReference>
<gene>
    <name evidence="7" type="primary">nadE_14</name>
    <name evidence="7" type="ORF">SDC9_37576</name>
</gene>
<evidence type="ECO:0000256" key="5">
    <source>
        <dbReference type="ARBA" id="ARBA00023027"/>
    </source>
</evidence>
<dbReference type="AlphaFoldDB" id="A0A644VJD1"/>
<dbReference type="PANTHER" id="PTHR23090">
    <property type="entry name" value="NH 3 /GLUTAMINE-DEPENDENT NAD + SYNTHETASE"/>
    <property type="match status" value="1"/>
</dbReference>
<evidence type="ECO:0000259" key="6">
    <source>
        <dbReference type="Pfam" id="PF02540"/>
    </source>
</evidence>
<dbReference type="Gene3D" id="3.40.50.620">
    <property type="entry name" value="HUPs"/>
    <property type="match status" value="1"/>
</dbReference>
<dbReference type="PANTHER" id="PTHR23090:SF9">
    <property type="entry name" value="GLUTAMINE-DEPENDENT NAD(+) SYNTHETASE"/>
    <property type="match status" value="1"/>
</dbReference>
<keyword evidence="4" id="KW-0067">ATP-binding</keyword>
<feature type="domain" description="NAD/GMP synthase" evidence="6">
    <location>
        <begin position="245"/>
        <end position="505"/>
    </location>
</feature>
<keyword evidence="2 7" id="KW-0436">Ligase</keyword>
<dbReference type="Pfam" id="PF02540">
    <property type="entry name" value="NAD_synthase"/>
    <property type="match status" value="1"/>
</dbReference>
<reference evidence="7" key="1">
    <citation type="submission" date="2019-08" db="EMBL/GenBank/DDBJ databases">
        <authorList>
            <person name="Kucharzyk K."/>
            <person name="Murdoch R.W."/>
            <person name="Higgins S."/>
            <person name="Loffler F."/>
        </authorList>
    </citation>
    <scope>NUCLEOTIDE SEQUENCE</scope>
</reference>
<dbReference type="EMBL" id="VSSQ01000331">
    <property type="protein sequence ID" value="MPL91504.1"/>
    <property type="molecule type" value="Genomic_DNA"/>
</dbReference>
<dbReference type="FunFam" id="3.40.50.620:FF:000106">
    <property type="entry name" value="Glutamine-dependent NAD(+) synthetase"/>
    <property type="match status" value="1"/>
</dbReference>
<evidence type="ECO:0000256" key="1">
    <source>
        <dbReference type="ARBA" id="ARBA00004790"/>
    </source>
</evidence>
<dbReference type="InterPro" id="IPR003694">
    <property type="entry name" value="NAD_synthase"/>
</dbReference>
<dbReference type="SUPFAM" id="SSF52402">
    <property type="entry name" value="Adenine nucleotide alpha hydrolases-like"/>
    <property type="match status" value="1"/>
</dbReference>
<keyword evidence="5" id="KW-0520">NAD</keyword>
<dbReference type="Gene3D" id="3.60.110.10">
    <property type="entry name" value="Carbon-nitrogen hydrolase"/>
    <property type="match status" value="1"/>
</dbReference>
<name>A0A644VJD1_9ZZZZ</name>
<dbReference type="InterPro" id="IPR022310">
    <property type="entry name" value="NAD/GMP_synthase"/>
</dbReference>
<keyword evidence="3" id="KW-0547">Nucleotide-binding</keyword>
<evidence type="ECO:0000313" key="7">
    <source>
        <dbReference type="EMBL" id="MPL91504.1"/>
    </source>
</evidence>
<dbReference type="NCBIfam" id="TIGR00552">
    <property type="entry name" value="nadE"/>
    <property type="match status" value="1"/>
</dbReference>
<organism evidence="7">
    <name type="scientific">bioreactor metagenome</name>
    <dbReference type="NCBI Taxonomy" id="1076179"/>
    <lineage>
        <taxon>unclassified sequences</taxon>
        <taxon>metagenomes</taxon>
        <taxon>ecological metagenomes</taxon>
    </lineage>
</organism>
<dbReference type="CDD" id="cd00553">
    <property type="entry name" value="NAD_synthase"/>
    <property type="match status" value="1"/>
</dbReference>
<dbReference type="PIRSF" id="PIRSF006630">
    <property type="entry name" value="NADS_GAT"/>
    <property type="match status" value="1"/>
</dbReference>
<dbReference type="GO" id="GO:0004359">
    <property type="term" value="F:glutaminase activity"/>
    <property type="evidence" value="ECO:0007669"/>
    <property type="project" value="InterPro"/>
</dbReference>
<evidence type="ECO:0000256" key="3">
    <source>
        <dbReference type="ARBA" id="ARBA00022741"/>
    </source>
</evidence>
<protein>
    <submittedName>
        <fullName evidence="7">Glutamine-dependent NAD(+) synthetase</fullName>
        <ecNumber evidence="7">6.3.5.1</ecNumber>
    </submittedName>
</protein>
<dbReference type="GO" id="GO:0005737">
    <property type="term" value="C:cytoplasm"/>
    <property type="evidence" value="ECO:0007669"/>
    <property type="project" value="InterPro"/>
</dbReference>
<dbReference type="GO" id="GO:0005524">
    <property type="term" value="F:ATP binding"/>
    <property type="evidence" value="ECO:0007669"/>
    <property type="project" value="UniProtKB-KW"/>
</dbReference>
<dbReference type="EC" id="6.3.5.1" evidence="7"/>
<dbReference type="InterPro" id="IPR014729">
    <property type="entry name" value="Rossmann-like_a/b/a_fold"/>
</dbReference>
<dbReference type="SUPFAM" id="SSF56317">
    <property type="entry name" value="Carbon-nitrogen hydrolase"/>
    <property type="match status" value="1"/>
</dbReference>
<dbReference type="UniPathway" id="UPA00253"/>
<comment type="caution">
    <text evidence="7">The sequence shown here is derived from an EMBL/GenBank/DDBJ whole genome shotgun (WGS) entry which is preliminary data.</text>
</comment>
<sequence>MKIQINQINPKTLGLDYNKELIADCLKGVNTDVLSIFPELSVSGGMLFNASSYNDLYSNSMMVCQSLIEEKRDLIFGTPIQSSEGCFNSLVMVEGGEVLALSTKKNLSPFDIGFQQGGGIELVKYNNHTLAFGFLEDLEEFAKDKIQTDLIVICSNYIYNQSSQKDLFEQMVIWARTLNAPIAFCNRYGAEGGYVFSGGSFVINRKGELCGLFSGFSQESKSFESLTLKPIVQNPTPKLQNIHDALTTAIKDYFQKNGIKKAVLGLSGGIDSALVAAIAVRALGKENVIGILMPSEYSSEHSVEDALSSAKNLEIEHYIVPIKDMFNQCSTTYNEVLPNQSFNIAEENLQSRLRMITLMWFANKFGAGVLNTTNKSEAAVGYGTIYGDTSGAISIIADLYKTEVWELSKYINNQFLEENPSSTTLPIPENSITKAPSAELRPGQKDTDSLPDYPILDRILKEYLENCKTTEEILNDFEKDSLHVEKQTIEKVIRLVKINEWKRRQCPTAIKLTNSCFGIDRKVPIS</sequence>
<comment type="pathway">
    <text evidence="1">Cofactor biosynthesis; NAD(+) biosynthesis.</text>
</comment>
<accession>A0A644VJD1</accession>